<dbReference type="AlphaFoldDB" id="A0A2P5WCN8"/>
<organism evidence="2 3">
    <name type="scientific">Gossypium barbadense</name>
    <name type="common">Sea Island cotton</name>
    <name type="synonym">Hibiscus barbadensis</name>
    <dbReference type="NCBI Taxonomy" id="3634"/>
    <lineage>
        <taxon>Eukaryota</taxon>
        <taxon>Viridiplantae</taxon>
        <taxon>Streptophyta</taxon>
        <taxon>Embryophyta</taxon>
        <taxon>Tracheophyta</taxon>
        <taxon>Spermatophyta</taxon>
        <taxon>Magnoliopsida</taxon>
        <taxon>eudicotyledons</taxon>
        <taxon>Gunneridae</taxon>
        <taxon>Pentapetalae</taxon>
        <taxon>rosids</taxon>
        <taxon>malvids</taxon>
        <taxon>Malvales</taxon>
        <taxon>Malvaceae</taxon>
        <taxon>Malvoideae</taxon>
        <taxon>Gossypium</taxon>
    </lineage>
</organism>
<proteinExistence type="predicted"/>
<evidence type="ECO:0000313" key="3">
    <source>
        <dbReference type="Proteomes" id="UP000239757"/>
    </source>
</evidence>
<gene>
    <name evidence="2" type="ORF">GOBAR_AA31830</name>
</gene>
<accession>A0A2P5WCN8</accession>
<evidence type="ECO:0000313" key="2">
    <source>
        <dbReference type="EMBL" id="PPR88851.1"/>
    </source>
</evidence>
<name>A0A2P5WCN8_GOSBA</name>
<reference evidence="2 3" key="1">
    <citation type="submission" date="2015-01" db="EMBL/GenBank/DDBJ databases">
        <title>Genome of allotetraploid Gossypium barbadense reveals genomic plasticity and fiber elongation in cotton evolution.</title>
        <authorList>
            <person name="Chen X."/>
            <person name="Liu X."/>
            <person name="Zhao B."/>
            <person name="Zheng H."/>
            <person name="Hu Y."/>
            <person name="Lu G."/>
            <person name="Yang C."/>
            <person name="Chen J."/>
            <person name="Shan C."/>
            <person name="Zhang L."/>
            <person name="Zhou Y."/>
            <person name="Wang L."/>
            <person name="Guo W."/>
            <person name="Bai Y."/>
            <person name="Ruan J."/>
            <person name="Shangguan X."/>
            <person name="Mao Y."/>
            <person name="Jiang J."/>
            <person name="Zhu Y."/>
            <person name="Lei J."/>
            <person name="Kang H."/>
            <person name="Chen S."/>
            <person name="He X."/>
            <person name="Wang R."/>
            <person name="Wang Y."/>
            <person name="Chen J."/>
            <person name="Wang L."/>
            <person name="Yu S."/>
            <person name="Wang B."/>
            <person name="Wei J."/>
            <person name="Song S."/>
            <person name="Lu X."/>
            <person name="Gao Z."/>
            <person name="Gu W."/>
            <person name="Deng X."/>
            <person name="Ma D."/>
            <person name="Wang S."/>
            <person name="Liang W."/>
            <person name="Fang L."/>
            <person name="Cai C."/>
            <person name="Zhu X."/>
            <person name="Zhou B."/>
            <person name="Zhang Y."/>
            <person name="Chen Z."/>
            <person name="Xu S."/>
            <person name="Zhu R."/>
            <person name="Wang S."/>
            <person name="Zhang T."/>
            <person name="Zhao G."/>
        </authorList>
    </citation>
    <scope>NUCLEOTIDE SEQUENCE [LARGE SCALE GENOMIC DNA]</scope>
    <source>
        <strain evidence="3">cv. Xinhai21</strain>
        <tissue evidence="2">Leaf</tissue>
    </source>
</reference>
<evidence type="ECO:0000256" key="1">
    <source>
        <dbReference type="SAM" id="MobiDB-lite"/>
    </source>
</evidence>
<feature type="region of interest" description="Disordered" evidence="1">
    <location>
        <begin position="87"/>
        <end position="123"/>
    </location>
</feature>
<protein>
    <submittedName>
        <fullName evidence="2">Uncharacterized protein</fullName>
    </submittedName>
</protein>
<dbReference type="Proteomes" id="UP000239757">
    <property type="component" value="Unassembled WGS sequence"/>
</dbReference>
<sequence>MEHVDNEDVETMITLYCGNRSDKITPIHLFAELASVKQNEDLTTYGEEHGAQEPCIVTPISYVDSELTICGIDINLNVAPDVDVVGDHGYDSSDSCDQEVDSDSDHDVDEVPDDIDDEYVNDDGNINASFVGNQI</sequence>
<dbReference type="OrthoDB" id="10400568at2759"/>
<dbReference type="EMBL" id="KZ668146">
    <property type="protein sequence ID" value="PPR88851.1"/>
    <property type="molecule type" value="Genomic_DNA"/>
</dbReference>
<feature type="compositionally biased region" description="Acidic residues" evidence="1">
    <location>
        <begin position="94"/>
        <end position="121"/>
    </location>
</feature>